<dbReference type="InterPro" id="IPR052342">
    <property type="entry name" value="MCH/BMMD"/>
</dbReference>
<protein>
    <submittedName>
        <fullName evidence="2">Acyl dehydratase</fullName>
    </submittedName>
</protein>
<dbReference type="InterPro" id="IPR002539">
    <property type="entry name" value="MaoC-like_dom"/>
</dbReference>
<dbReference type="PANTHER" id="PTHR43664">
    <property type="entry name" value="MONOAMINE OXIDASE-RELATED"/>
    <property type="match status" value="1"/>
</dbReference>
<feature type="domain" description="MaoC-like" evidence="1">
    <location>
        <begin position="26"/>
        <end position="133"/>
    </location>
</feature>
<proteinExistence type="predicted"/>
<dbReference type="PANTHER" id="PTHR43664:SF1">
    <property type="entry name" value="BETA-METHYLMALYL-COA DEHYDRATASE"/>
    <property type="match status" value="1"/>
</dbReference>
<evidence type="ECO:0000313" key="2">
    <source>
        <dbReference type="EMBL" id="MET3791249.1"/>
    </source>
</evidence>
<dbReference type="Gene3D" id="3.10.129.10">
    <property type="entry name" value="Hotdog Thioesterase"/>
    <property type="match status" value="1"/>
</dbReference>
<dbReference type="EMBL" id="JBEPML010000004">
    <property type="protein sequence ID" value="MET3791249.1"/>
    <property type="molecule type" value="Genomic_DNA"/>
</dbReference>
<evidence type="ECO:0000259" key="1">
    <source>
        <dbReference type="Pfam" id="PF01575"/>
    </source>
</evidence>
<dbReference type="RefSeq" id="WP_354193588.1">
    <property type="nucleotide sequence ID" value="NZ_JBEPML010000004.1"/>
</dbReference>
<name>A0ABV2MXM0_9HYPH</name>
<dbReference type="Pfam" id="PF01575">
    <property type="entry name" value="MaoC_dehydratas"/>
    <property type="match status" value="1"/>
</dbReference>
<dbReference type="SUPFAM" id="SSF54637">
    <property type="entry name" value="Thioesterase/thiol ester dehydrase-isomerase"/>
    <property type="match status" value="1"/>
</dbReference>
<organism evidence="2 3">
    <name type="scientific">Aquamicrobium terrae</name>
    <dbReference type="NCBI Taxonomy" id="1324945"/>
    <lineage>
        <taxon>Bacteria</taxon>
        <taxon>Pseudomonadati</taxon>
        <taxon>Pseudomonadota</taxon>
        <taxon>Alphaproteobacteria</taxon>
        <taxon>Hyphomicrobiales</taxon>
        <taxon>Phyllobacteriaceae</taxon>
        <taxon>Aquamicrobium</taxon>
    </lineage>
</organism>
<dbReference type="Proteomes" id="UP001549076">
    <property type="component" value="Unassembled WGS sequence"/>
</dbReference>
<reference evidence="2 3" key="1">
    <citation type="submission" date="2024-06" db="EMBL/GenBank/DDBJ databases">
        <title>Genomic Encyclopedia of Type Strains, Phase IV (KMG-IV): sequencing the most valuable type-strain genomes for metagenomic binning, comparative biology and taxonomic classification.</title>
        <authorList>
            <person name="Goeker M."/>
        </authorList>
    </citation>
    <scope>NUCLEOTIDE SEQUENCE [LARGE SCALE GENOMIC DNA]</scope>
    <source>
        <strain evidence="2 3">DSM 27865</strain>
    </source>
</reference>
<accession>A0ABV2MXM0</accession>
<evidence type="ECO:0000313" key="3">
    <source>
        <dbReference type="Proteomes" id="UP001549076"/>
    </source>
</evidence>
<sequence>MTAATDTHAKGRALAPGFYGLDDLEVGDHFATSRITVTESHVVGFAGLSGDLFDIHMDDAFAQAHGFPSRLAHGLLGLAMVDGLKNRAPVRIAGIASLGWNWRFRQPILIGDSIRATITVNAMKPHRNPERGILTLGFVVCNQNDVVVQEGETFLLCARRASCADAPAARQDVQGQ</sequence>
<dbReference type="InterPro" id="IPR029069">
    <property type="entry name" value="HotDog_dom_sf"/>
</dbReference>
<keyword evidence="3" id="KW-1185">Reference proteome</keyword>
<comment type="caution">
    <text evidence="2">The sequence shown here is derived from an EMBL/GenBank/DDBJ whole genome shotgun (WGS) entry which is preliminary data.</text>
</comment>
<gene>
    <name evidence="2" type="ORF">ABID37_001457</name>
</gene>